<evidence type="ECO:0000313" key="3">
    <source>
        <dbReference type="EMBL" id="ARN85004.1"/>
    </source>
</evidence>
<dbReference type="RefSeq" id="WP_085784516.1">
    <property type="nucleotide sequence ID" value="NZ_CP008743.1"/>
</dbReference>
<evidence type="ECO:0000256" key="1">
    <source>
        <dbReference type="SAM" id="MobiDB-lite"/>
    </source>
</evidence>
<sequence length="472" mass="51330">MKLTLKKDRSIKNGLQITFALALMMSSSAYATKRTFTETLTADEKSQVTSVPNRKAPPAKKSRVQAFKETVLHHKGKVAFGAAVLSAGACELLYPGSVSGRVISAFGMLTTGLGGLFGSNTQLENTPNATPSTQTHPEPCLEPITFEEAQKLYGLRSDGSYLARMPESEPTSDSLSVLDRMGREIASKSGMSFSEGEVLPKGEGIMHFIPRSAIVPSPSSALVPTTFVDDTAVGTFVQMPTFQMPTVEREPLNFMRPNSVTLAQGFESSLPHFVQMPTFTLAPVSESVQGDVSTAVTLYQAPETFGSEGSTALQSVSFSQEFKAPEENTHTTSGHPNAESEQKSEQSEEKTYESEDRRQKAKGNYRSSSARSNPYTPYRRLLEDAFVAMMVGPIKPLSNTTAVHTPDVDEEEEEEGVVMFPQSPRMIDEEEFSLQQEAMAQENTTSFHTSAFEGDDSASSDDEDGDDENNGK</sequence>
<feature type="compositionally biased region" description="Polar residues" evidence="1">
    <location>
        <begin position="439"/>
        <end position="449"/>
    </location>
</feature>
<reference evidence="3 4" key="1">
    <citation type="submission" date="2014-06" db="EMBL/GenBank/DDBJ databases">
        <title>The genome of the endonuclear symbiont Nucleicultrix amoebiphila.</title>
        <authorList>
            <person name="Schulz F."/>
            <person name="Horn M."/>
        </authorList>
    </citation>
    <scope>NUCLEOTIDE SEQUENCE [LARGE SCALE GENOMIC DNA]</scope>
    <source>
        <strain evidence="3 4">FS5</strain>
    </source>
</reference>
<dbReference type="EMBL" id="CP008743">
    <property type="protein sequence ID" value="ARN85004.1"/>
    <property type="molecule type" value="Genomic_DNA"/>
</dbReference>
<evidence type="ECO:0000256" key="2">
    <source>
        <dbReference type="SAM" id="SignalP"/>
    </source>
</evidence>
<feature type="region of interest" description="Disordered" evidence="1">
    <location>
        <begin position="322"/>
        <end position="376"/>
    </location>
</feature>
<dbReference type="Proteomes" id="UP000237351">
    <property type="component" value="Chromosome"/>
</dbReference>
<feature type="region of interest" description="Disordered" evidence="1">
    <location>
        <begin position="439"/>
        <end position="472"/>
    </location>
</feature>
<feature type="signal peptide" evidence="2">
    <location>
        <begin position="1"/>
        <end position="31"/>
    </location>
</feature>
<feature type="compositionally biased region" description="Polar residues" evidence="1">
    <location>
        <begin position="365"/>
        <end position="375"/>
    </location>
</feature>
<accession>A0A1W6N555</accession>
<feature type="compositionally biased region" description="Acidic residues" evidence="1">
    <location>
        <begin position="453"/>
        <end position="472"/>
    </location>
</feature>
<dbReference type="AlphaFoldDB" id="A0A1W6N555"/>
<proteinExistence type="predicted"/>
<keyword evidence="2" id="KW-0732">Signal</keyword>
<evidence type="ECO:0000313" key="4">
    <source>
        <dbReference type="Proteomes" id="UP000237351"/>
    </source>
</evidence>
<dbReference type="KEGG" id="naf:GQ61_06555"/>
<protein>
    <submittedName>
        <fullName evidence="3">Uncharacterized protein</fullName>
    </submittedName>
</protein>
<feature type="chain" id="PRO_5012823005" evidence="2">
    <location>
        <begin position="32"/>
        <end position="472"/>
    </location>
</feature>
<keyword evidence="4" id="KW-1185">Reference proteome</keyword>
<organism evidence="3 4">
    <name type="scientific">Candidatus Nucleicultrix amoebiphila FS5</name>
    <dbReference type="NCBI Taxonomy" id="1414854"/>
    <lineage>
        <taxon>Bacteria</taxon>
        <taxon>Pseudomonadati</taxon>
        <taxon>Pseudomonadota</taxon>
        <taxon>Alphaproteobacteria</taxon>
        <taxon>Holosporales</taxon>
        <taxon>Candidatus Nucleicultricaceae</taxon>
        <taxon>Candidatus Nucleicultrix</taxon>
    </lineage>
</organism>
<name>A0A1W6N555_9PROT</name>
<gene>
    <name evidence="3" type="ORF">GQ61_06555</name>
</gene>
<feature type="compositionally biased region" description="Basic and acidic residues" evidence="1">
    <location>
        <begin position="338"/>
        <end position="358"/>
    </location>
</feature>